<dbReference type="EMBL" id="BAAALS010000023">
    <property type="protein sequence ID" value="GAA1766820.1"/>
    <property type="molecule type" value="Genomic_DNA"/>
</dbReference>
<evidence type="ECO:0000256" key="3">
    <source>
        <dbReference type="ARBA" id="ARBA00022691"/>
    </source>
</evidence>
<protein>
    <recommendedName>
        <fullName evidence="4">O-methyltransferase C-terminal domain-containing protein</fullName>
    </recommendedName>
</protein>
<name>A0ABP4X367_9ACTN</name>
<proteinExistence type="predicted"/>
<evidence type="ECO:0000256" key="1">
    <source>
        <dbReference type="ARBA" id="ARBA00022603"/>
    </source>
</evidence>
<dbReference type="Gene3D" id="3.40.50.150">
    <property type="entry name" value="Vaccinia Virus protein VP39"/>
    <property type="match status" value="1"/>
</dbReference>
<keyword evidence="1" id="KW-0489">Methyltransferase</keyword>
<evidence type="ECO:0000313" key="5">
    <source>
        <dbReference type="EMBL" id="GAA1766820.1"/>
    </source>
</evidence>
<gene>
    <name evidence="5" type="ORF">GCM10009681_42400</name>
</gene>
<dbReference type="Pfam" id="PF00891">
    <property type="entry name" value="Methyltransf_2"/>
    <property type="match status" value="1"/>
</dbReference>
<dbReference type="RefSeq" id="WP_344084762.1">
    <property type="nucleotide sequence ID" value="NZ_BAAALS010000023.1"/>
</dbReference>
<keyword evidence="3" id="KW-0949">S-adenosyl-L-methionine</keyword>
<dbReference type="PANTHER" id="PTHR43712:SF2">
    <property type="entry name" value="O-METHYLTRANSFERASE CICE"/>
    <property type="match status" value="1"/>
</dbReference>
<evidence type="ECO:0000259" key="4">
    <source>
        <dbReference type="Pfam" id="PF00891"/>
    </source>
</evidence>
<dbReference type="InterPro" id="IPR016461">
    <property type="entry name" value="COMT-like"/>
</dbReference>
<organism evidence="5 6">
    <name type="scientific">Luedemannella helvata</name>
    <dbReference type="NCBI Taxonomy" id="349315"/>
    <lineage>
        <taxon>Bacteria</taxon>
        <taxon>Bacillati</taxon>
        <taxon>Actinomycetota</taxon>
        <taxon>Actinomycetes</taxon>
        <taxon>Micromonosporales</taxon>
        <taxon>Micromonosporaceae</taxon>
        <taxon>Luedemannella</taxon>
    </lineage>
</organism>
<reference evidence="6" key="1">
    <citation type="journal article" date="2019" name="Int. J. Syst. Evol. Microbiol.">
        <title>The Global Catalogue of Microorganisms (GCM) 10K type strain sequencing project: providing services to taxonomists for standard genome sequencing and annotation.</title>
        <authorList>
            <consortium name="The Broad Institute Genomics Platform"/>
            <consortium name="The Broad Institute Genome Sequencing Center for Infectious Disease"/>
            <person name="Wu L."/>
            <person name="Ma J."/>
        </authorList>
    </citation>
    <scope>NUCLEOTIDE SEQUENCE [LARGE SCALE GENOMIC DNA]</scope>
    <source>
        <strain evidence="6">JCM 13249</strain>
    </source>
</reference>
<keyword evidence="2" id="KW-0808">Transferase</keyword>
<dbReference type="InterPro" id="IPR029063">
    <property type="entry name" value="SAM-dependent_MTases_sf"/>
</dbReference>
<dbReference type="InterPro" id="IPR001077">
    <property type="entry name" value="COMT_C"/>
</dbReference>
<dbReference type="Proteomes" id="UP001500655">
    <property type="component" value="Unassembled WGS sequence"/>
</dbReference>
<dbReference type="Gene3D" id="1.10.287.1350">
    <property type="match status" value="1"/>
</dbReference>
<dbReference type="PANTHER" id="PTHR43712">
    <property type="entry name" value="PUTATIVE (AFU_ORTHOLOGUE AFUA_4G14580)-RELATED"/>
    <property type="match status" value="1"/>
</dbReference>
<dbReference type="PROSITE" id="PS51683">
    <property type="entry name" value="SAM_OMT_II"/>
    <property type="match status" value="1"/>
</dbReference>
<accession>A0ABP4X367</accession>
<keyword evidence="6" id="KW-1185">Reference proteome</keyword>
<dbReference type="SUPFAM" id="SSF53335">
    <property type="entry name" value="S-adenosyl-L-methionine-dependent methyltransferases"/>
    <property type="match status" value="1"/>
</dbReference>
<comment type="caution">
    <text evidence="5">The sequence shown here is derived from an EMBL/GenBank/DDBJ whole genome shotgun (WGS) entry which is preliminary data.</text>
</comment>
<sequence>MSSAWSEFEHTLRTGESAFEHVFGTDYYAYLAARPDDSGRVDASVRAQNRHVLRTVLHAYPWGALGTVVDVGGGNGAFLAGLLTRFRQLRGTLLDQPHVLAGAPPVLAAAGVEDRCELVAGSFFDEVPAGAGGYVLKTILHDWDDGRALAVLTAVRAAMRPDSRLIVLEALLPPGDTYHVGKLLDLHSLVLVAGPDRDETDLRALLDRAGLRVSDVRPTDTLAILEAVPA</sequence>
<evidence type="ECO:0000256" key="2">
    <source>
        <dbReference type="ARBA" id="ARBA00022679"/>
    </source>
</evidence>
<feature type="domain" description="O-methyltransferase C-terminal" evidence="4">
    <location>
        <begin position="5"/>
        <end position="211"/>
    </location>
</feature>
<evidence type="ECO:0000313" key="6">
    <source>
        <dbReference type="Proteomes" id="UP001500655"/>
    </source>
</evidence>